<keyword evidence="2" id="KW-0489">Methyltransferase</keyword>
<protein>
    <submittedName>
        <fullName evidence="2">Methyltransferase</fullName>
    </submittedName>
</protein>
<reference evidence="2 3" key="1">
    <citation type="journal article" date="2024" name="Int. J. Syst. Evol. Microbiol.">
        <title>Clostridium omnivorum sp. nov., isolated from anoxic soil under the treatment of reductive soil disinfestation.</title>
        <authorList>
            <person name="Ueki A."/>
            <person name="Tonouchi A."/>
            <person name="Kaku N."/>
            <person name="Honma S."/>
            <person name="Ueki K."/>
        </authorList>
    </citation>
    <scope>NUCLEOTIDE SEQUENCE [LARGE SCALE GENOMIC DNA]</scope>
    <source>
        <strain evidence="2 3">E14</strain>
    </source>
</reference>
<dbReference type="GO" id="GO:0032259">
    <property type="term" value="P:methylation"/>
    <property type="evidence" value="ECO:0007669"/>
    <property type="project" value="UniProtKB-KW"/>
</dbReference>
<dbReference type="SUPFAM" id="SSF53335">
    <property type="entry name" value="S-adenosyl-L-methionine-dependent methyltransferases"/>
    <property type="match status" value="1"/>
</dbReference>
<accession>A0ABQ5NCG1</accession>
<keyword evidence="3" id="KW-1185">Reference proteome</keyword>
<dbReference type="GO" id="GO:0008168">
    <property type="term" value="F:methyltransferase activity"/>
    <property type="evidence" value="ECO:0007669"/>
    <property type="project" value="UniProtKB-KW"/>
</dbReference>
<dbReference type="RefSeq" id="WP_264852104.1">
    <property type="nucleotide sequence ID" value="NZ_BRXR01000001.1"/>
</dbReference>
<dbReference type="EMBL" id="BRXR01000001">
    <property type="protein sequence ID" value="GLC32796.1"/>
    <property type="molecule type" value="Genomic_DNA"/>
</dbReference>
<dbReference type="CDD" id="cd02440">
    <property type="entry name" value="AdoMet_MTases"/>
    <property type="match status" value="1"/>
</dbReference>
<sequence length="238" mass="27906">MLEQIDSEIIKNNDDVFIMLDEILEKRDEEWWTKFYSDKAKPIPFFHCIPDENLVSYFDNGILKRGRALDVGCGNGRNSLYLASKGLDVQGIDFSETSIEWAIKTSKEKSVNVNFKCQSIFDYEDNEKSFDFIYDAGCFHHIKPHKREKYLNTILKYLKEDGYYAMTCFNLKGGANISDYDVYRDYSMHGGIGFTEYKLRTILEQYFEIVEFREMLESADDNVFGKSFLWTVLLKKKS</sequence>
<dbReference type="Gene3D" id="3.40.50.150">
    <property type="entry name" value="Vaccinia Virus protein VP39"/>
    <property type="match status" value="1"/>
</dbReference>
<evidence type="ECO:0000313" key="2">
    <source>
        <dbReference type="EMBL" id="GLC32796.1"/>
    </source>
</evidence>
<organism evidence="2 3">
    <name type="scientific">Clostridium omnivorum</name>
    <dbReference type="NCBI Taxonomy" id="1604902"/>
    <lineage>
        <taxon>Bacteria</taxon>
        <taxon>Bacillati</taxon>
        <taxon>Bacillota</taxon>
        <taxon>Clostridia</taxon>
        <taxon>Eubacteriales</taxon>
        <taxon>Clostridiaceae</taxon>
        <taxon>Clostridium</taxon>
    </lineage>
</organism>
<dbReference type="InterPro" id="IPR041698">
    <property type="entry name" value="Methyltransf_25"/>
</dbReference>
<dbReference type="Proteomes" id="UP001208567">
    <property type="component" value="Unassembled WGS sequence"/>
</dbReference>
<dbReference type="Pfam" id="PF13649">
    <property type="entry name" value="Methyltransf_25"/>
    <property type="match status" value="1"/>
</dbReference>
<comment type="caution">
    <text evidence="2">The sequence shown here is derived from an EMBL/GenBank/DDBJ whole genome shotgun (WGS) entry which is preliminary data.</text>
</comment>
<keyword evidence="2" id="KW-0808">Transferase</keyword>
<dbReference type="PANTHER" id="PTHR10259">
    <property type="entry name" value="THIOPURINE S-METHYLTRANSFERASE"/>
    <property type="match status" value="1"/>
</dbReference>
<gene>
    <name evidence="2" type="ORF">bsdE14_42060</name>
</gene>
<proteinExistence type="predicted"/>
<dbReference type="InterPro" id="IPR029063">
    <property type="entry name" value="SAM-dependent_MTases_sf"/>
</dbReference>
<feature type="domain" description="Methyltransferase" evidence="1">
    <location>
        <begin position="69"/>
        <end position="162"/>
    </location>
</feature>
<evidence type="ECO:0000313" key="3">
    <source>
        <dbReference type="Proteomes" id="UP001208567"/>
    </source>
</evidence>
<name>A0ABQ5NCG1_9CLOT</name>
<dbReference type="PANTHER" id="PTHR10259:SF11">
    <property type="entry name" value="THIOPURINE S-METHYLTRANSFERASE"/>
    <property type="match status" value="1"/>
</dbReference>
<evidence type="ECO:0000259" key="1">
    <source>
        <dbReference type="Pfam" id="PF13649"/>
    </source>
</evidence>